<evidence type="ECO:0000313" key="1">
    <source>
        <dbReference type="Proteomes" id="UP000887576"/>
    </source>
</evidence>
<accession>A0AC34Q0T4</accession>
<proteinExistence type="predicted"/>
<dbReference type="WBParaSite" id="JU765_v2.g11831.t1">
    <property type="protein sequence ID" value="JU765_v2.g11831.t1"/>
    <property type="gene ID" value="JU765_v2.g11831"/>
</dbReference>
<evidence type="ECO:0000313" key="2">
    <source>
        <dbReference type="WBParaSite" id="JU765_v2.g11831.t1"/>
    </source>
</evidence>
<reference evidence="2" key="1">
    <citation type="submission" date="2022-11" db="UniProtKB">
        <authorList>
            <consortium name="WormBaseParasite"/>
        </authorList>
    </citation>
    <scope>IDENTIFICATION</scope>
</reference>
<organism evidence="1 2">
    <name type="scientific">Panagrolaimus sp. JU765</name>
    <dbReference type="NCBI Taxonomy" id="591449"/>
    <lineage>
        <taxon>Eukaryota</taxon>
        <taxon>Metazoa</taxon>
        <taxon>Ecdysozoa</taxon>
        <taxon>Nematoda</taxon>
        <taxon>Chromadorea</taxon>
        <taxon>Rhabditida</taxon>
        <taxon>Tylenchina</taxon>
        <taxon>Panagrolaimomorpha</taxon>
        <taxon>Panagrolaimoidea</taxon>
        <taxon>Panagrolaimidae</taxon>
        <taxon>Panagrolaimus</taxon>
    </lineage>
</organism>
<protein>
    <submittedName>
        <fullName evidence="2">Uncharacterized protein</fullName>
    </submittedName>
</protein>
<dbReference type="Proteomes" id="UP000887576">
    <property type="component" value="Unplaced"/>
</dbReference>
<name>A0AC34Q0T4_9BILA</name>
<sequence>MVLFGIEIETDYYEFKVEQCFDEMIEAVEDAPQSKVFLNVSVNFIESRSDLPQGFLCKDEKAEYGHNYEWKCKSNENKIIKLKVIDVGSDGFDS</sequence>